<reference evidence="1" key="1">
    <citation type="submission" date="2024-07" db="EMBL/GenBank/DDBJ databases">
        <title>A survey of Mimosa microsymbionts across Brazilian biomes reveals a high diversity of Paraburkholderia nodulating endemic species, but also that Cupriavidus is common as a symbiont of widespread species.</title>
        <authorList>
            <person name="Rouws L."/>
            <person name="Barauna A."/>
            <person name="Beukes C."/>
            <person name="Rouws J.R.C."/>
            <person name="De Faria S.M."/>
            <person name="Gross E."/>
            <person name="Bueno Dos Reis Junior F."/>
            <person name="Simon M.F."/>
            <person name="Maluk M."/>
            <person name="Odee D.W."/>
            <person name="Kenicer G."/>
            <person name="Young J.P.W."/>
            <person name="Reis V.M."/>
            <person name="Zilli J."/>
            <person name="James E.K."/>
        </authorList>
    </citation>
    <scope>NUCLEOTIDE SEQUENCE</scope>
    <source>
        <strain evidence="1">EG181B</strain>
    </source>
</reference>
<accession>A0ACC6U1Z8</accession>
<name>A0ACC6U1Z8_9BURK</name>
<comment type="caution">
    <text evidence="1">The sequence shown here is derived from an EMBL/GenBank/DDBJ whole genome shotgun (WGS) entry which is preliminary data.</text>
</comment>
<sequence length="95" mass="10723">MSKYPAAMITFYDDETRTFKTCVTLRSRVQTAIDRAVIHTVEPESQSEPITDEHARLLGAMAFLQFAAGNPELRSRLEITTIEPMNWSPVKPPAE</sequence>
<organism evidence="1 2">
    <name type="scientific">Paraburkholderia phymatum</name>
    <dbReference type="NCBI Taxonomy" id="148447"/>
    <lineage>
        <taxon>Bacteria</taxon>
        <taxon>Pseudomonadati</taxon>
        <taxon>Pseudomonadota</taxon>
        <taxon>Betaproteobacteria</taxon>
        <taxon>Burkholderiales</taxon>
        <taxon>Burkholderiaceae</taxon>
        <taxon>Paraburkholderia</taxon>
    </lineage>
</organism>
<dbReference type="Proteomes" id="UP001558850">
    <property type="component" value="Unassembled WGS sequence"/>
</dbReference>
<gene>
    <name evidence="1" type="ORF">AB4Y32_17200</name>
</gene>
<proteinExistence type="predicted"/>
<dbReference type="EMBL" id="JBFRCH010000008">
    <property type="protein sequence ID" value="MEX3933515.1"/>
    <property type="molecule type" value="Genomic_DNA"/>
</dbReference>
<protein>
    <submittedName>
        <fullName evidence="1">Uncharacterized protein</fullName>
    </submittedName>
</protein>
<evidence type="ECO:0000313" key="2">
    <source>
        <dbReference type="Proteomes" id="UP001558850"/>
    </source>
</evidence>
<evidence type="ECO:0000313" key="1">
    <source>
        <dbReference type="EMBL" id="MEX3933515.1"/>
    </source>
</evidence>
<keyword evidence="2" id="KW-1185">Reference proteome</keyword>